<comment type="caution">
    <text evidence="2">The sequence shown here is derived from an EMBL/GenBank/DDBJ whole genome shotgun (WGS) entry which is preliminary data.</text>
</comment>
<evidence type="ECO:0000256" key="1">
    <source>
        <dbReference type="SAM" id="MobiDB-lite"/>
    </source>
</evidence>
<evidence type="ECO:0000313" key="2">
    <source>
        <dbReference type="EMBL" id="MEQ2247521.1"/>
    </source>
</evidence>
<keyword evidence="3" id="KW-1185">Reference proteome</keyword>
<feature type="region of interest" description="Disordered" evidence="1">
    <location>
        <begin position="1"/>
        <end position="36"/>
    </location>
</feature>
<feature type="compositionally biased region" description="Basic and acidic residues" evidence="1">
    <location>
        <begin position="10"/>
        <end position="27"/>
    </location>
</feature>
<accession>A0ABV0UTG0</accession>
<dbReference type="EMBL" id="JAHRIQ010081828">
    <property type="protein sequence ID" value="MEQ2247521.1"/>
    <property type="molecule type" value="Genomic_DNA"/>
</dbReference>
<protein>
    <submittedName>
        <fullName evidence="2">Uncharacterized protein</fullName>
    </submittedName>
</protein>
<name>A0ABV0UTG0_9TELE</name>
<proteinExistence type="predicted"/>
<dbReference type="Proteomes" id="UP001482620">
    <property type="component" value="Unassembled WGS sequence"/>
</dbReference>
<reference evidence="2 3" key="1">
    <citation type="submission" date="2021-06" db="EMBL/GenBank/DDBJ databases">
        <authorList>
            <person name="Palmer J.M."/>
        </authorList>
    </citation>
    <scope>NUCLEOTIDE SEQUENCE [LARGE SCALE GENOMIC DNA]</scope>
    <source>
        <strain evidence="3">if_2019</strain>
        <tissue evidence="2">Muscle</tissue>
    </source>
</reference>
<evidence type="ECO:0000313" key="3">
    <source>
        <dbReference type="Proteomes" id="UP001482620"/>
    </source>
</evidence>
<gene>
    <name evidence="2" type="ORF">ILYODFUR_010168</name>
</gene>
<sequence>MELHTGNMMVREEPEPGNKLQGMRDDLPGGENNNGAAYRVKQKGASGHDWMHFWPAFPSVPVRQNFWKQTRHC</sequence>
<organism evidence="2 3">
    <name type="scientific">Ilyodon furcidens</name>
    <name type="common">goldbreast splitfin</name>
    <dbReference type="NCBI Taxonomy" id="33524"/>
    <lineage>
        <taxon>Eukaryota</taxon>
        <taxon>Metazoa</taxon>
        <taxon>Chordata</taxon>
        <taxon>Craniata</taxon>
        <taxon>Vertebrata</taxon>
        <taxon>Euteleostomi</taxon>
        <taxon>Actinopterygii</taxon>
        <taxon>Neopterygii</taxon>
        <taxon>Teleostei</taxon>
        <taxon>Neoteleostei</taxon>
        <taxon>Acanthomorphata</taxon>
        <taxon>Ovalentaria</taxon>
        <taxon>Atherinomorphae</taxon>
        <taxon>Cyprinodontiformes</taxon>
        <taxon>Goodeidae</taxon>
        <taxon>Ilyodon</taxon>
    </lineage>
</organism>